<evidence type="ECO:0000259" key="2">
    <source>
        <dbReference type="PROSITE" id="PS00028"/>
    </source>
</evidence>
<reference evidence="3 4" key="1">
    <citation type="submission" date="2019-04" db="EMBL/GenBank/DDBJ databases">
        <title>An improved genome assembly and genetic linkage map for asparagus bean, Vigna unguiculata ssp. sesquipedialis.</title>
        <authorList>
            <person name="Xia Q."/>
            <person name="Zhang R."/>
            <person name="Dong Y."/>
        </authorList>
    </citation>
    <scope>NUCLEOTIDE SEQUENCE [LARGE SCALE GENOMIC DNA]</scope>
    <source>
        <tissue evidence="3">Leaf</tissue>
    </source>
</reference>
<feature type="region of interest" description="Disordered" evidence="1">
    <location>
        <begin position="1"/>
        <end position="113"/>
    </location>
</feature>
<sequence length="248" mass="25981">MEKQNPFGDTLTVMMNPMKKNVQGESTMKTPWQVLDELRGESSDDGENDVGGGSGNHRRGKNGVGGGSGGENGNGGDVSGGGGVPPVAVVESGGVREGVMGKKRKTSVVRDPPTGKPTCALCLKEFPTWKGAFGHMRAHPDRDYRGFFKPPVFGSTSSTQHHHPLKKGNTSESGDGESKSTGGEKGSASVPIQMLMFDLNEPPSAVENNAGGAVTEKSAENGKIFGFDLNAEGNVFGFDLNEMPLAEE</sequence>
<name>A0A4D6LRJ8_VIGUN</name>
<dbReference type="Proteomes" id="UP000501690">
    <property type="component" value="Linkage Group LG4"/>
</dbReference>
<dbReference type="OrthoDB" id="6077919at2759"/>
<dbReference type="PANTHER" id="PTHR47591:SF13">
    <property type="entry name" value="OS02G0293900 PROTEIN"/>
    <property type="match status" value="1"/>
</dbReference>
<feature type="compositionally biased region" description="Gly residues" evidence="1">
    <location>
        <begin position="62"/>
        <end position="84"/>
    </location>
</feature>
<protein>
    <recommendedName>
        <fullName evidence="2">C2H2-type domain-containing protein</fullName>
    </recommendedName>
</protein>
<dbReference type="PROSITE" id="PS00028">
    <property type="entry name" value="ZINC_FINGER_C2H2_1"/>
    <property type="match status" value="1"/>
</dbReference>
<evidence type="ECO:0000256" key="1">
    <source>
        <dbReference type="SAM" id="MobiDB-lite"/>
    </source>
</evidence>
<feature type="region of interest" description="Disordered" evidence="1">
    <location>
        <begin position="151"/>
        <end position="188"/>
    </location>
</feature>
<proteinExistence type="predicted"/>
<dbReference type="EMBL" id="CP039348">
    <property type="protein sequence ID" value="QCD91197.1"/>
    <property type="molecule type" value="Genomic_DNA"/>
</dbReference>
<organism evidence="3 4">
    <name type="scientific">Vigna unguiculata</name>
    <name type="common">Cowpea</name>
    <dbReference type="NCBI Taxonomy" id="3917"/>
    <lineage>
        <taxon>Eukaryota</taxon>
        <taxon>Viridiplantae</taxon>
        <taxon>Streptophyta</taxon>
        <taxon>Embryophyta</taxon>
        <taxon>Tracheophyta</taxon>
        <taxon>Spermatophyta</taxon>
        <taxon>Magnoliopsida</taxon>
        <taxon>eudicotyledons</taxon>
        <taxon>Gunneridae</taxon>
        <taxon>Pentapetalae</taxon>
        <taxon>rosids</taxon>
        <taxon>fabids</taxon>
        <taxon>Fabales</taxon>
        <taxon>Fabaceae</taxon>
        <taxon>Papilionoideae</taxon>
        <taxon>50 kb inversion clade</taxon>
        <taxon>NPAAA clade</taxon>
        <taxon>indigoferoid/millettioid clade</taxon>
        <taxon>Phaseoleae</taxon>
        <taxon>Vigna</taxon>
    </lineage>
</organism>
<gene>
    <name evidence="3" type="ORF">DEO72_LG4g2161</name>
</gene>
<evidence type="ECO:0000313" key="4">
    <source>
        <dbReference type="Proteomes" id="UP000501690"/>
    </source>
</evidence>
<evidence type="ECO:0000313" key="3">
    <source>
        <dbReference type="EMBL" id="QCD91197.1"/>
    </source>
</evidence>
<feature type="domain" description="C2H2-type" evidence="2">
    <location>
        <begin position="119"/>
        <end position="139"/>
    </location>
</feature>
<dbReference type="InterPro" id="IPR013087">
    <property type="entry name" value="Znf_C2H2_type"/>
</dbReference>
<accession>A0A4D6LRJ8</accession>
<dbReference type="PANTHER" id="PTHR47591">
    <property type="entry name" value="ZINC FINGER PROTEIN ZAT2-RELATED"/>
    <property type="match status" value="1"/>
</dbReference>
<dbReference type="Gramene" id="Vigun02g114400.2.v1.2">
    <property type="protein sequence ID" value="Vigun02g114400.2.v1.2"/>
    <property type="gene ID" value="Vigun02g114400.v1.2"/>
</dbReference>
<dbReference type="AlphaFoldDB" id="A0A4D6LRJ8"/>
<keyword evidence="4" id="KW-1185">Reference proteome</keyword>
<dbReference type="Gramene" id="Vigun02g114400.1.v1.2">
    <property type="protein sequence ID" value="Vigun02g114400.1.v1.2"/>
    <property type="gene ID" value="Vigun02g114400.v1.2"/>
</dbReference>